<accession>A0A2S5BIW5</accession>
<feature type="transmembrane region" description="Helical" evidence="2">
    <location>
        <begin position="114"/>
        <end position="134"/>
    </location>
</feature>
<keyword evidence="2" id="KW-1133">Transmembrane helix</keyword>
<keyword evidence="4" id="KW-1185">Reference proteome</keyword>
<evidence type="ECO:0000256" key="1">
    <source>
        <dbReference type="SAM" id="MobiDB-lite"/>
    </source>
</evidence>
<organism evidence="3 4">
    <name type="scientific">Rhodotorula taiwanensis</name>
    <dbReference type="NCBI Taxonomy" id="741276"/>
    <lineage>
        <taxon>Eukaryota</taxon>
        <taxon>Fungi</taxon>
        <taxon>Dikarya</taxon>
        <taxon>Basidiomycota</taxon>
        <taxon>Pucciniomycotina</taxon>
        <taxon>Microbotryomycetes</taxon>
        <taxon>Sporidiobolales</taxon>
        <taxon>Sporidiobolaceae</taxon>
        <taxon>Rhodotorula</taxon>
    </lineage>
</organism>
<feature type="transmembrane region" description="Helical" evidence="2">
    <location>
        <begin position="227"/>
        <end position="246"/>
    </location>
</feature>
<keyword evidence="2" id="KW-0812">Transmembrane</keyword>
<feature type="region of interest" description="Disordered" evidence="1">
    <location>
        <begin position="474"/>
        <end position="496"/>
    </location>
</feature>
<comment type="caution">
    <text evidence="3">The sequence shown here is derived from an EMBL/GenBank/DDBJ whole genome shotgun (WGS) entry which is preliminary data.</text>
</comment>
<sequence>METAAAIPGAIVTFANAISAVPAPVLTVNSSLLAGLLETVAQDLTPALPSLALAQEEALLTNATFLAGQFEALVRQLAQTRPMLEEASHEDAIAMIQIAVTRFDILTFWSPECWAILASFVIAAFLKAALTVMLRSTVIERVIRAEVPTSVGVAKPVALEREAARARLQKPARAAVAIILQLFAWRLFVLPATPARLLDIKLMSSAMKLLLVGYASDLLFGDLRSEIFLHHFFTFALLFVGQLAAFECQDPRFFRLAQYLLLQGTLEQTTYGSMVAWHSASWLRVQNRRPGLQCHLMLLASRLMDVSRIVTYPQKFAPAGFALYWLARIKFADDVFSLAAQGVLLHSVLSDSGMSWKAKGGPQPPRLGPLFRTFVRLRRTVSRSPRRSPLALSKTESDDNRSRSTSMTWVDKKVEERIAVELPVETARREEKNVLPAAVPLPRSTRSSFSHHDTPSIELANLPAFAPDEDDFFSTLHDSIEESAPDHDKKPIGTAV</sequence>
<evidence type="ECO:0000313" key="3">
    <source>
        <dbReference type="EMBL" id="POY76709.1"/>
    </source>
</evidence>
<feature type="region of interest" description="Disordered" evidence="1">
    <location>
        <begin position="385"/>
        <end position="407"/>
    </location>
</feature>
<keyword evidence="2" id="KW-0472">Membrane</keyword>
<gene>
    <name evidence="3" type="ORF">BMF94_0301</name>
</gene>
<dbReference type="EMBL" id="PJQD01000002">
    <property type="protein sequence ID" value="POY76709.1"/>
    <property type="molecule type" value="Genomic_DNA"/>
</dbReference>
<dbReference type="OrthoDB" id="2528625at2759"/>
<dbReference type="Proteomes" id="UP000237144">
    <property type="component" value="Unassembled WGS sequence"/>
</dbReference>
<feature type="compositionally biased region" description="Basic and acidic residues" evidence="1">
    <location>
        <begin position="478"/>
        <end position="496"/>
    </location>
</feature>
<reference evidence="3 4" key="1">
    <citation type="journal article" date="2018" name="Front. Microbiol.">
        <title>Prospects for Fungal Bioremediation of Acidic Radioactive Waste Sites: Characterization and Genome Sequence of Rhodotorula taiwanensis MD1149.</title>
        <authorList>
            <person name="Tkavc R."/>
            <person name="Matrosova V.Y."/>
            <person name="Grichenko O.E."/>
            <person name="Gostincar C."/>
            <person name="Volpe R.P."/>
            <person name="Klimenkova P."/>
            <person name="Gaidamakova E.K."/>
            <person name="Zhou C.E."/>
            <person name="Stewart B.J."/>
            <person name="Lyman M.G."/>
            <person name="Malfatti S.A."/>
            <person name="Rubinfeld B."/>
            <person name="Courtot M."/>
            <person name="Singh J."/>
            <person name="Dalgard C.L."/>
            <person name="Hamilton T."/>
            <person name="Frey K.G."/>
            <person name="Gunde-Cimerman N."/>
            <person name="Dugan L."/>
            <person name="Daly M.J."/>
        </authorList>
    </citation>
    <scope>NUCLEOTIDE SEQUENCE [LARGE SCALE GENOMIC DNA]</scope>
    <source>
        <strain evidence="3 4">MD1149</strain>
    </source>
</reference>
<proteinExistence type="predicted"/>
<evidence type="ECO:0000256" key="2">
    <source>
        <dbReference type="SAM" id="Phobius"/>
    </source>
</evidence>
<dbReference type="AlphaFoldDB" id="A0A2S5BIW5"/>
<protein>
    <submittedName>
        <fullName evidence="3">Uncharacterized protein</fullName>
    </submittedName>
</protein>
<name>A0A2S5BIW5_9BASI</name>
<evidence type="ECO:0000313" key="4">
    <source>
        <dbReference type="Proteomes" id="UP000237144"/>
    </source>
</evidence>
<feature type="transmembrane region" description="Helical" evidence="2">
    <location>
        <begin position="171"/>
        <end position="188"/>
    </location>
</feature>